<evidence type="ECO:0000313" key="3">
    <source>
        <dbReference type="Proteomes" id="UP001516464"/>
    </source>
</evidence>
<feature type="coiled-coil region" evidence="1">
    <location>
        <begin position="102"/>
        <end position="161"/>
    </location>
</feature>
<evidence type="ECO:0000256" key="1">
    <source>
        <dbReference type="SAM" id="Coils"/>
    </source>
</evidence>
<dbReference type="EMBL" id="SBIQ01000106">
    <property type="protein sequence ID" value="KAF7683278.1"/>
    <property type="molecule type" value="Genomic_DNA"/>
</dbReference>
<accession>A0ABQ7HYL3</accession>
<protein>
    <submittedName>
        <fullName evidence="2">Uncharacterized protein</fullName>
    </submittedName>
</protein>
<gene>
    <name evidence="2" type="ORF">TCON_1510</name>
</gene>
<dbReference type="Proteomes" id="UP001516464">
    <property type="component" value="Unassembled WGS sequence"/>
</dbReference>
<keyword evidence="3" id="KW-1185">Reference proteome</keyword>
<keyword evidence="1" id="KW-0175">Coiled coil</keyword>
<evidence type="ECO:0000313" key="2">
    <source>
        <dbReference type="EMBL" id="KAF7683278.1"/>
    </source>
</evidence>
<proteinExistence type="predicted"/>
<feature type="coiled-coil region" evidence="1">
    <location>
        <begin position="348"/>
        <end position="598"/>
    </location>
</feature>
<sequence length="717" mass="84379">MEEFRALFPDIQECHLSNIPPLFINLVTNSVKQLISQENVQTYNRAKVELMSSLRSEIKMDIEIEERARIKEELEREHKFDANENVLECGDITASPDIKFILDVANSQIEFLKKRNKLLEDELVCSKSINRSILIEYCNKLKALNEKIELWKQNKKKEKKESDSEIKVSIGEMVGETWENEIEDSNTIFKNRKNQSLEEYYISSEDVNLIFDKIHLLEIKLQECYDENIKYKDLVNHYKGEIYSVENKLEDQMKEFIYLLGILDERISKDSIISRFVKFLYKNNLAYAKQIKYLLLNQNKITFLNESRKKRKLVYGHIITNGDTILEKVIYDNVRISGDNDIKFDDNMECLKEKCIKLKENLIQMEQTNLKLKKKCEKLITEEIEKDKKIKQYEEDNEKIVKQNEELVKSNELLSNSTDLLLKSDNENKRLKKRIEEVSHLCEKLQSDIQYKTNILDNYIQTTPSVKEIMELNQRVGELNLELEKKEKILADVSKLNEILKEETKNSNNLLIKIQNDKKETEDKLRLEHMTKESEISKLNKKIQSLESKLSDNENTLIKLTKYKDMLEVENKKMKGEIEKYKEENKETKEALDGLAWNNSNPIISLLKKRNFLLEKEINMFKSQTDTDAITNEPYNTIDLKTQVVNSTGSTNNEANIHSDSSISQENMIPDDIITYKEEISTLKAQLHEKEETINKLNKLLVTYRKLKNKFVQKIEN</sequence>
<organism evidence="2 3">
    <name type="scientific">Astathelohania contejeani</name>
    <dbReference type="NCBI Taxonomy" id="164912"/>
    <lineage>
        <taxon>Eukaryota</taxon>
        <taxon>Fungi</taxon>
        <taxon>Fungi incertae sedis</taxon>
        <taxon>Microsporidia</taxon>
        <taxon>Astathelohaniidae</taxon>
        <taxon>Astathelohania</taxon>
    </lineage>
</organism>
<name>A0ABQ7HYL3_9MICR</name>
<feature type="coiled-coil region" evidence="1">
    <location>
        <begin position="673"/>
        <end position="710"/>
    </location>
</feature>
<comment type="caution">
    <text evidence="2">The sequence shown here is derived from an EMBL/GenBank/DDBJ whole genome shotgun (WGS) entry which is preliminary data.</text>
</comment>
<reference evidence="2 3" key="1">
    <citation type="submission" date="2019-01" db="EMBL/GenBank/DDBJ databases">
        <title>Genomes sequencing and comparative genomics of infectious freshwater microsporidia, Cucumispora dikerogammari and Thelohania contejeani.</title>
        <authorList>
            <person name="Cormier A."/>
            <person name="Giraud I."/>
            <person name="Wattier R."/>
            <person name="Teixeira M."/>
            <person name="Grandjean F."/>
            <person name="Rigaud T."/>
            <person name="Cordaux R."/>
        </authorList>
    </citation>
    <scope>NUCLEOTIDE SEQUENCE [LARGE SCALE GENOMIC DNA]</scope>
    <source>
        <strain evidence="2">T1</strain>
        <tissue evidence="2">Spores</tissue>
    </source>
</reference>